<evidence type="ECO:0000256" key="1">
    <source>
        <dbReference type="ARBA" id="ARBA00022553"/>
    </source>
</evidence>
<organism evidence="10 11">
    <name type="scientific">Paralimibaculum aggregatum</name>
    <dbReference type="NCBI Taxonomy" id="3036245"/>
    <lineage>
        <taxon>Bacteria</taxon>
        <taxon>Pseudomonadati</taxon>
        <taxon>Pseudomonadota</taxon>
        <taxon>Alphaproteobacteria</taxon>
        <taxon>Rhodobacterales</taxon>
        <taxon>Paracoccaceae</taxon>
        <taxon>Paralimibaculum</taxon>
    </lineage>
</organism>
<evidence type="ECO:0000313" key="11">
    <source>
        <dbReference type="Proteomes" id="UP001239909"/>
    </source>
</evidence>
<feature type="domain" description="Response regulatory" evidence="8">
    <location>
        <begin position="26"/>
        <end position="139"/>
    </location>
</feature>
<keyword evidence="1 6" id="KW-0597">Phosphoprotein</keyword>
<evidence type="ECO:0000256" key="7">
    <source>
        <dbReference type="PROSITE-ProRule" id="PRU01091"/>
    </source>
</evidence>
<comment type="caution">
    <text evidence="10">The sequence shown here is derived from an EMBL/GenBank/DDBJ whole genome shotgun (WGS) entry which is preliminary data.</text>
</comment>
<gene>
    <name evidence="10" type="ORF">LNKW23_32160</name>
</gene>
<dbReference type="InterPro" id="IPR039420">
    <property type="entry name" value="WalR-like"/>
</dbReference>
<evidence type="ECO:0000256" key="6">
    <source>
        <dbReference type="PROSITE-ProRule" id="PRU00169"/>
    </source>
</evidence>
<keyword evidence="11" id="KW-1185">Reference proteome</keyword>
<evidence type="ECO:0000256" key="2">
    <source>
        <dbReference type="ARBA" id="ARBA00023012"/>
    </source>
</evidence>
<evidence type="ECO:0000256" key="3">
    <source>
        <dbReference type="ARBA" id="ARBA00023015"/>
    </source>
</evidence>
<dbReference type="SMART" id="SM00862">
    <property type="entry name" value="Trans_reg_C"/>
    <property type="match status" value="1"/>
</dbReference>
<dbReference type="SUPFAM" id="SSF52172">
    <property type="entry name" value="CheY-like"/>
    <property type="match status" value="1"/>
</dbReference>
<dbReference type="PROSITE" id="PS50110">
    <property type="entry name" value="RESPONSE_REGULATORY"/>
    <property type="match status" value="1"/>
</dbReference>
<evidence type="ECO:0000259" key="8">
    <source>
        <dbReference type="PROSITE" id="PS50110"/>
    </source>
</evidence>
<evidence type="ECO:0000313" key="10">
    <source>
        <dbReference type="EMBL" id="GMG84002.1"/>
    </source>
</evidence>
<evidence type="ECO:0000259" key="9">
    <source>
        <dbReference type="PROSITE" id="PS51755"/>
    </source>
</evidence>
<dbReference type="Gene3D" id="6.10.250.690">
    <property type="match status" value="1"/>
</dbReference>
<keyword evidence="2" id="KW-0902">Two-component regulatory system</keyword>
<keyword evidence="3" id="KW-0805">Transcription regulation</keyword>
<keyword evidence="4 7" id="KW-0238">DNA-binding</keyword>
<dbReference type="Gene3D" id="3.40.50.2300">
    <property type="match status" value="1"/>
</dbReference>
<evidence type="ECO:0000256" key="5">
    <source>
        <dbReference type="ARBA" id="ARBA00023163"/>
    </source>
</evidence>
<dbReference type="InterPro" id="IPR001867">
    <property type="entry name" value="OmpR/PhoB-type_DNA-bd"/>
</dbReference>
<name>A0ABQ6LLB8_9RHOB</name>
<reference evidence="10 11" key="1">
    <citation type="submission" date="2023-04" db="EMBL/GenBank/DDBJ databases">
        <title>Marinoamorphus aggregata gen. nov., sp. Nov., isolate from tissue of brittle star Ophioplocus japonicus.</title>
        <authorList>
            <person name="Kawano K."/>
            <person name="Sawayama S."/>
            <person name="Nakagawa S."/>
        </authorList>
    </citation>
    <scope>NUCLEOTIDE SEQUENCE [LARGE SCALE GENOMIC DNA]</scope>
    <source>
        <strain evidence="10 11">NKW23</strain>
    </source>
</reference>
<sequence length="261" mass="29203">MRRNAFPRARLPRYLRVMSEQARVPHILVVDDHREIRDAVTRYLEKNGMRASAAKDVVEMDAQLRAGRFDLVVLDVMMPGEDGLSAARRLAASGGPPILMLSALTEDTDRIVGLEIGADDYLPKPFNPRELLARVKAILRRSERPEPLAGNLGGRRLAFAGWVLDTDTRALTREEDGTEVSLTTAEFKLLTAFLERPRFVLSREQLLDITSGRTADVFDRTIDNQVSRLRRKIEADPSQPQIIATIRSGGYSLAADVREVT</sequence>
<dbReference type="CDD" id="cd00383">
    <property type="entry name" value="trans_reg_C"/>
    <property type="match status" value="1"/>
</dbReference>
<keyword evidence="5" id="KW-0804">Transcription</keyword>
<dbReference type="PROSITE" id="PS51755">
    <property type="entry name" value="OMPR_PHOB"/>
    <property type="match status" value="1"/>
</dbReference>
<accession>A0ABQ6LLB8</accession>
<dbReference type="SUPFAM" id="SSF46894">
    <property type="entry name" value="C-terminal effector domain of the bipartite response regulators"/>
    <property type="match status" value="1"/>
</dbReference>
<feature type="domain" description="OmpR/PhoB-type" evidence="9">
    <location>
        <begin position="154"/>
        <end position="255"/>
    </location>
</feature>
<evidence type="ECO:0000256" key="4">
    <source>
        <dbReference type="ARBA" id="ARBA00023125"/>
    </source>
</evidence>
<dbReference type="Pfam" id="PF00486">
    <property type="entry name" value="Trans_reg_C"/>
    <property type="match status" value="1"/>
</dbReference>
<feature type="modified residue" description="4-aspartylphosphate" evidence="6">
    <location>
        <position position="75"/>
    </location>
</feature>
<dbReference type="InterPro" id="IPR001789">
    <property type="entry name" value="Sig_transdc_resp-reg_receiver"/>
</dbReference>
<protein>
    <submittedName>
        <fullName evidence="10">Response regulator</fullName>
    </submittedName>
</protein>
<dbReference type="PANTHER" id="PTHR48111:SF4">
    <property type="entry name" value="DNA-BINDING DUAL TRANSCRIPTIONAL REGULATOR OMPR"/>
    <property type="match status" value="1"/>
</dbReference>
<dbReference type="SMART" id="SM00448">
    <property type="entry name" value="REC"/>
    <property type="match status" value="1"/>
</dbReference>
<dbReference type="InterPro" id="IPR036388">
    <property type="entry name" value="WH-like_DNA-bd_sf"/>
</dbReference>
<proteinExistence type="predicted"/>
<dbReference type="Proteomes" id="UP001239909">
    <property type="component" value="Unassembled WGS sequence"/>
</dbReference>
<dbReference type="Pfam" id="PF00072">
    <property type="entry name" value="Response_reg"/>
    <property type="match status" value="1"/>
</dbReference>
<dbReference type="Gene3D" id="1.10.10.10">
    <property type="entry name" value="Winged helix-like DNA-binding domain superfamily/Winged helix DNA-binding domain"/>
    <property type="match status" value="1"/>
</dbReference>
<dbReference type="EMBL" id="BSYI01000028">
    <property type="protein sequence ID" value="GMG84002.1"/>
    <property type="molecule type" value="Genomic_DNA"/>
</dbReference>
<dbReference type="InterPro" id="IPR016032">
    <property type="entry name" value="Sig_transdc_resp-reg_C-effctor"/>
</dbReference>
<dbReference type="InterPro" id="IPR011006">
    <property type="entry name" value="CheY-like_superfamily"/>
</dbReference>
<feature type="DNA-binding region" description="OmpR/PhoB-type" evidence="7">
    <location>
        <begin position="154"/>
        <end position="255"/>
    </location>
</feature>
<dbReference type="PANTHER" id="PTHR48111">
    <property type="entry name" value="REGULATOR OF RPOS"/>
    <property type="match status" value="1"/>
</dbReference>